<feature type="coiled-coil region" evidence="1">
    <location>
        <begin position="443"/>
        <end position="470"/>
    </location>
</feature>
<dbReference type="Proteomes" id="UP000490060">
    <property type="component" value="Unassembled WGS sequence"/>
</dbReference>
<dbReference type="InterPro" id="IPR010559">
    <property type="entry name" value="Sig_transdc_His_kin_internal"/>
</dbReference>
<sequence>MKLLQSLLLFVFLFITKTVIPQQNNLKNYTLKSGLPSLKITDITQDNNGYLWFSSSKGIIRFDGNKFKTYTRKNGLISNNTTVISAQKKAVFIGTNKGFCSVINGKFKQFESDRINCIVTSPSQTFLGTNKGILRLRKDFLSNIRTNFQIDLNKINDLKFDGKFYWIATNKALWKLDKIINPTVLKRIELGNYTAILINKKRIIATTYNHGIKLIINTKVKTISTALKNITGIKYINKQFWIVSEDQGIEILDSNFNFIKSINKYNTLKTNQIQTVFQDQEKNIWIATNNHGIYRLKSKNIVRKKPVITFQNIEIVYQTLDSININEYPKILSLKASKNHVSFTYKSVNINTPGNILYRYKLNRGFSKWSGKNTVDFPYLTPGNYTFTAQSKIGKIKSKPIHFQFFIDTPIHQKKWFQWLIATLISLLLLGRILFYIKKIKVKNKTKIEKLQAENHLLSLEQKALQLQMNPHFIFNVLNGIKALGNAGKTTELNNTISKFAILLRAVLNNSRQEEINLADEISILKNYISLEQQINATSFEYEINTDINLDAEEILIPPMLIQPFVENCIKHAFKVSKSNKISIIFSTKNQFLECSIIDNGIGIQQSKLQIKSSSHNSVAIKITEERIKTLSKKSAFSIAEISKNKAIIGTKIFFKIPLKTDF</sequence>
<dbReference type="RefSeq" id="WP_172505737.1">
    <property type="nucleotide sequence ID" value="NZ_JAJHTM010000005.1"/>
</dbReference>
<dbReference type="PANTHER" id="PTHR34220">
    <property type="entry name" value="SENSOR HISTIDINE KINASE YPDA"/>
    <property type="match status" value="1"/>
</dbReference>
<dbReference type="InterPro" id="IPR013783">
    <property type="entry name" value="Ig-like_fold"/>
</dbReference>
<dbReference type="InterPro" id="IPR050640">
    <property type="entry name" value="Bact_2-comp_sensor_kinase"/>
</dbReference>
<dbReference type="InterPro" id="IPR011110">
    <property type="entry name" value="Reg_prop"/>
</dbReference>
<gene>
    <name evidence="4" type="ORF">TNO010_400077</name>
</gene>
<dbReference type="SUPFAM" id="SSF55874">
    <property type="entry name" value="ATPase domain of HSP90 chaperone/DNA topoisomerase II/histidine kinase"/>
    <property type="match status" value="1"/>
</dbReference>
<evidence type="ECO:0000259" key="3">
    <source>
        <dbReference type="Pfam" id="PF06580"/>
    </source>
</evidence>
<keyword evidence="2" id="KW-0812">Transmembrane</keyword>
<proteinExistence type="predicted"/>
<dbReference type="Pfam" id="PF07494">
    <property type="entry name" value="Reg_prop"/>
    <property type="match status" value="2"/>
</dbReference>
<dbReference type="PANTHER" id="PTHR34220:SF7">
    <property type="entry name" value="SENSOR HISTIDINE KINASE YPDA"/>
    <property type="match status" value="1"/>
</dbReference>
<dbReference type="InterPro" id="IPR036890">
    <property type="entry name" value="HATPase_C_sf"/>
</dbReference>
<name>A0A2I2MAD2_9FLAO</name>
<keyword evidence="2" id="KW-1133">Transmembrane helix</keyword>
<protein>
    <recommendedName>
        <fullName evidence="3">Signal transduction histidine kinase internal region domain-containing protein</fullName>
    </recommendedName>
</protein>
<dbReference type="Gene3D" id="2.60.40.10">
    <property type="entry name" value="Immunoglobulins"/>
    <property type="match status" value="1"/>
</dbReference>
<dbReference type="EMBL" id="OENE01000035">
    <property type="protein sequence ID" value="SOU89502.1"/>
    <property type="molecule type" value="Genomic_DNA"/>
</dbReference>
<reference evidence="4 5" key="1">
    <citation type="submission" date="2017-11" db="EMBL/GenBank/DDBJ databases">
        <authorList>
            <person name="Duchaud E."/>
        </authorList>
    </citation>
    <scope>NUCLEOTIDE SEQUENCE [LARGE SCALE GENOMIC DNA]</scope>
    <source>
        <strain evidence="4 5">TNO010</strain>
    </source>
</reference>
<evidence type="ECO:0000313" key="5">
    <source>
        <dbReference type="Proteomes" id="UP000490060"/>
    </source>
</evidence>
<dbReference type="InterPro" id="IPR011047">
    <property type="entry name" value="Quinoprotein_ADH-like_sf"/>
</dbReference>
<dbReference type="GO" id="GO:0016020">
    <property type="term" value="C:membrane"/>
    <property type="evidence" value="ECO:0007669"/>
    <property type="project" value="InterPro"/>
</dbReference>
<dbReference type="Gene3D" id="3.30.565.10">
    <property type="entry name" value="Histidine kinase-like ATPase, C-terminal domain"/>
    <property type="match status" value="1"/>
</dbReference>
<keyword evidence="2" id="KW-0472">Membrane</keyword>
<evidence type="ECO:0000256" key="1">
    <source>
        <dbReference type="SAM" id="Coils"/>
    </source>
</evidence>
<dbReference type="InterPro" id="IPR015943">
    <property type="entry name" value="WD40/YVTN_repeat-like_dom_sf"/>
</dbReference>
<dbReference type="Pfam" id="PF06580">
    <property type="entry name" value="His_kinase"/>
    <property type="match status" value="1"/>
</dbReference>
<feature type="domain" description="Signal transduction histidine kinase internal region" evidence="3">
    <location>
        <begin position="461"/>
        <end position="533"/>
    </location>
</feature>
<evidence type="ECO:0000256" key="2">
    <source>
        <dbReference type="SAM" id="Phobius"/>
    </source>
</evidence>
<dbReference type="SUPFAM" id="SSF50998">
    <property type="entry name" value="Quinoprotein alcohol dehydrogenase-like"/>
    <property type="match status" value="1"/>
</dbReference>
<accession>A0A2I2MAD2</accession>
<evidence type="ECO:0000313" key="4">
    <source>
        <dbReference type="EMBL" id="SOU89502.1"/>
    </source>
</evidence>
<keyword evidence="1" id="KW-0175">Coiled coil</keyword>
<organism evidence="4 5">
    <name type="scientific">Tenacibaculum finnmarkense genomovar ulcerans</name>
    <dbReference type="NCBI Taxonomy" id="2781388"/>
    <lineage>
        <taxon>Bacteria</taxon>
        <taxon>Pseudomonadati</taxon>
        <taxon>Bacteroidota</taxon>
        <taxon>Flavobacteriia</taxon>
        <taxon>Flavobacteriales</taxon>
        <taxon>Flavobacteriaceae</taxon>
        <taxon>Tenacibaculum</taxon>
        <taxon>Tenacibaculum finnmarkense</taxon>
    </lineage>
</organism>
<dbReference type="GO" id="GO:0000155">
    <property type="term" value="F:phosphorelay sensor kinase activity"/>
    <property type="evidence" value="ECO:0007669"/>
    <property type="project" value="InterPro"/>
</dbReference>
<dbReference type="AlphaFoldDB" id="A0A2I2MAD2"/>
<feature type="transmembrane region" description="Helical" evidence="2">
    <location>
        <begin position="416"/>
        <end position="437"/>
    </location>
</feature>
<dbReference type="Gene3D" id="2.130.10.10">
    <property type="entry name" value="YVTN repeat-like/Quinoprotein amine dehydrogenase"/>
    <property type="match status" value="1"/>
</dbReference>